<proteinExistence type="predicted"/>
<comment type="caution">
    <text evidence="1">The sequence shown here is derived from an EMBL/GenBank/DDBJ whole genome shotgun (WGS) entry which is preliminary data.</text>
</comment>
<reference evidence="2" key="1">
    <citation type="journal article" date="2022" name="Mol. Ecol. Resour.">
        <title>The genomes of chicory, endive, great burdock and yacon provide insights into Asteraceae palaeo-polyploidization history and plant inulin production.</title>
        <authorList>
            <person name="Fan W."/>
            <person name="Wang S."/>
            <person name="Wang H."/>
            <person name="Wang A."/>
            <person name="Jiang F."/>
            <person name="Liu H."/>
            <person name="Zhao H."/>
            <person name="Xu D."/>
            <person name="Zhang Y."/>
        </authorList>
    </citation>
    <scope>NUCLEOTIDE SEQUENCE [LARGE SCALE GENOMIC DNA]</scope>
    <source>
        <strain evidence="2">cv. Yunnan</strain>
    </source>
</reference>
<evidence type="ECO:0000313" key="1">
    <source>
        <dbReference type="EMBL" id="KAI3830101.1"/>
    </source>
</evidence>
<evidence type="ECO:0000313" key="2">
    <source>
        <dbReference type="Proteomes" id="UP001056120"/>
    </source>
</evidence>
<organism evidence="1 2">
    <name type="scientific">Smallanthus sonchifolius</name>
    <dbReference type="NCBI Taxonomy" id="185202"/>
    <lineage>
        <taxon>Eukaryota</taxon>
        <taxon>Viridiplantae</taxon>
        <taxon>Streptophyta</taxon>
        <taxon>Embryophyta</taxon>
        <taxon>Tracheophyta</taxon>
        <taxon>Spermatophyta</taxon>
        <taxon>Magnoliopsida</taxon>
        <taxon>eudicotyledons</taxon>
        <taxon>Gunneridae</taxon>
        <taxon>Pentapetalae</taxon>
        <taxon>asterids</taxon>
        <taxon>campanulids</taxon>
        <taxon>Asterales</taxon>
        <taxon>Asteraceae</taxon>
        <taxon>Asteroideae</taxon>
        <taxon>Heliantheae alliance</taxon>
        <taxon>Millerieae</taxon>
        <taxon>Smallanthus</taxon>
    </lineage>
</organism>
<dbReference type="EMBL" id="CM042018">
    <property type="protein sequence ID" value="KAI3830101.1"/>
    <property type="molecule type" value="Genomic_DNA"/>
</dbReference>
<accession>A0ACB9KCR8</accession>
<keyword evidence="2" id="KW-1185">Reference proteome</keyword>
<name>A0ACB9KCR8_9ASTR</name>
<gene>
    <name evidence="1" type="ORF">L1987_04234</name>
</gene>
<dbReference type="Proteomes" id="UP001056120">
    <property type="component" value="Linkage Group LG01"/>
</dbReference>
<protein>
    <submittedName>
        <fullName evidence="1">Uncharacterized protein</fullName>
    </submittedName>
</protein>
<sequence>MKMVGISMAMDGVMVAMSIPVAMSDDVATTNCGNMFVREDLAKAAVKSHVFESSKKSLFQSDEVSDEKENETAGVMENNVKIPSVQKVDYIDVNKELYARGQSIRRVKNNQADNLFHDESRDMPNKSGGNEKIRDSGSGVHVKYMKRKDKSRESSPRIKIKEMQILLRIEDLGVHGSASTRARPSIVLSRIQAEMCVPPSHYGSDDMFCGDTPRPPLVFRLP</sequence>
<reference evidence="1 2" key="2">
    <citation type="journal article" date="2022" name="Mol. Ecol. Resour.">
        <title>The genomes of chicory, endive, great burdock and yacon provide insights into Asteraceae paleo-polyploidization history and plant inulin production.</title>
        <authorList>
            <person name="Fan W."/>
            <person name="Wang S."/>
            <person name="Wang H."/>
            <person name="Wang A."/>
            <person name="Jiang F."/>
            <person name="Liu H."/>
            <person name="Zhao H."/>
            <person name="Xu D."/>
            <person name="Zhang Y."/>
        </authorList>
    </citation>
    <scope>NUCLEOTIDE SEQUENCE [LARGE SCALE GENOMIC DNA]</scope>
    <source>
        <strain evidence="2">cv. Yunnan</strain>
        <tissue evidence="1">Leaves</tissue>
    </source>
</reference>